<dbReference type="RefSeq" id="WP_379881403.1">
    <property type="nucleotide sequence ID" value="NZ_JBHPON010000003.1"/>
</dbReference>
<dbReference type="SMART" id="SM00387">
    <property type="entry name" value="HATPase_c"/>
    <property type="match status" value="1"/>
</dbReference>
<dbReference type="EC" id="2.7.13.3" evidence="3"/>
<evidence type="ECO:0000256" key="12">
    <source>
        <dbReference type="ARBA" id="ARBA00023012"/>
    </source>
</evidence>
<dbReference type="InterPro" id="IPR003661">
    <property type="entry name" value="HisK_dim/P_dom"/>
</dbReference>
<dbReference type="InterPro" id="IPR013767">
    <property type="entry name" value="PAS_fold"/>
</dbReference>
<dbReference type="CDD" id="cd00130">
    <property type="entry name" value="PAS"/>
    <property type="match status" value="1"/>
</dbReference>
<evidence type="ECO:0000256" key="9">
    <source>
        <dbReference type="ARBA" id="ARBA00022777"/>
    </source>
</evidence>
<dbReference type="PIRSF" id="PIRSF037532">
    <property type="entry name" value="STHK_NtrY"/>
    <property type="match status" value="1"/>
</dbReference>
<feature type="domain" description="HAMP" evidence="17">
    <location>
        <begin position="338"/>
        <end position="391"/>
    </location>
</feature>
<dbReference type="InterPro" id="IPR003660">
    <property type="entry name" value="HAMP_dom"/>
</dbReference>
<dbReference type="Gene3D" id="3.30.450.20">
    <property type="entry name" value="PAS domain"/>
    <property type="match status" value="1"/>
</dbReference>
<dbReference type="SUPFAM" id="SSF55874">
    <property type="entry name" value="ATPase domain of HSP90 chaperone/DNA topoisomerase II/histidine kinase"/>
    <property type="match status" value="1"/>
</dbReference>
<evidence type="ECO:0000259" key="15">
    <source>
        <dbReference type="PROSITE" id="PS50109"/>
    </source>
</evidence>
<dbReference type="Pfam" id="PF02518">
    <property type="entry name" value="HATPase_c"/>
    <property type="match status" value="1"/>
</dbReference>
<evidence type="ECO:0000256" key="1">
    <source>
        <dbReference type="ARBA" id="ARBA00000085"/>
    </source>
</evidence>
<keyword evidence="7 14" id="KW-0812">Transmembrane</keyword>
<evidence type="ECO:0000256" key="8">
    <source>
        <dbReference type="ARBA" id="ARBA00022741"/>
    </source>
</evidence>
<dbReference type="InterPro" id="IPR004358">
    <property type="entry name" value="Sig_transdc_His_kin-like_C"/>
</dbReference>
<keyword evidence="13 14" id="KW-0472">Membrane</keyword>
<dbReference type="PROSITE" id="PS50885">
    <property type="entry name" value="HAMP"/>
    <property type="match status" value="1"/>
</dbReference>
<dbReference type="SMART" id="SM00304">
    <property type="entry name" value="HAMP"/>
    <property type="match status" value="1"/>
</dbReference>
<dbReference type="Gene3D" id="3.30.565.10">
    <property type="entry name" value="Histidine kinase-like ATPase, C-terminal domain"/>
    <property type="match status" value="1"/>
</dbReference>
<dbReference type="SUPFAM" id="SSF55785">
    <property type="entry name" value="PYP-like sensor domain (PAS domain)"/>
    <property type="match status" value="1"/>
</dbReference>
<dbReference type="SMART" id="SM00388">
    <property type="entry name" value="HisKA"/>
    <property type="match status" value="1"/>
</dbReference>
<dbReference type="Pfam" id="PF19312">
    <property type="entry name" value="NtrY_N"/>
    <property type="match status" value="1"/>
</dbReference>
<dbReference type="InterPro" id="IPR045671">
    <property type="entry name" value="NtrY-like_N"/>
</dbReference>
<comment type="caution">
    <text evidence="18">The sequence shown here is derived from an EMBL/GenBank/DDBJ whole genome shotgun (WGS) entry which is preliminary data.</text>
</comment>
<organism evidence="18 19">
    <name type="scientific">Hyphococcus aureus</name>
    <dbReference type="NCBI Taxonomy" id="2666033"/>
    <lineage>
        <taxon>Bacteria</taxon>
        <taxon>Pseudomonadati</taxon>
        <taxon>Pseudomonadota</taxon>
        <taxon>Alphaproteobacteria</taxon>
        <taxon>Parvularculales</taxon>
        <taxon>Parvularculaceae</taxon>
        <taxon>Hyphococcus</taxon>
    </lineage>
</organism>
<sequence length="761" mass="83609">MSITEQHFDTPDSARSSAAPRRFIPQWLLSNTTVASALIGAAAVAFLTTWFLMSPLVERVDRSFLMWMIIGNIVIAAGFALLVGVRLFHVWSNRRHQLAGSRTHMQLVWLFSAVAAIPAVIAFLFAFTILRASLNDVFSERIDNYQETARDLARGLIEFNSAEAQQTIREIAYDLHRQEVDGIGFEQTPISFRRYVFAQAQVRGLSALYLLDGDMNLLVRAELESGTFNLPSGDIFKQIEEVAAPGGQFVFGVNDDETYDMFRGTLPIEDYGGGYLIAYYRIDPKTTARIISAREVVADWEEAKLGRSRLERVFLAGYVVLAIIILFGAIWLALVAATRLVQPIGRLVKMSERVSGGDLGARVEVYKDDGELGALARSMNHMTAQLQTQRDDLIDTNRQFDERRRFTEAVLSGVSAGVIGLAGDGRITIANTSAADLIGEDSNRLTGQNIKDIIPELGGLLDLAASSSENEVGDQVDVTRHGRTRTLNVRIVKDAAGQGDRYVVTFDDITQLISAQRNAAWGDVARRIAHEIKNPLTPIQLSAERLRRKYLGEIQTNPEVFERCTETIIRQVSDIGRMVDEFSSFARMPKPVIGREDLRELIKAAVFPQKVAFADVTFTVETPEMPVTSECDGRLIVQALSNLLKNAAESIAGRLAEDEHGPKGRIVVKLEADGPMARIHIIDNGVGLPKAERHRLAEPYMTTRAKGTGLGLAIVKKVAEEHGGSLEFADDATLGETGARITMSLQRVGVDGAAQVAAAAE</sequence>
<feature type="domain" description="PAS" evidence="16">
    <location>
        <begin position="403"/>
        <end position="454"/>
    </location>
</feature>
<dbReference type="Gene3D" id="6.10.340.10">
    <property type="match status" value="1"/>
</dbReference>
<dbReference type="NCBIfam" id="TIGR00229">
    <property type="entry name" value="sensory_box"/>
    <property type="match status" value="1"/>
</dbReference>
<dbReference type="PANTHER" id="PTHR43065:SF10">
    <property type="entry name" value="PEROXIDE STRESS-ACTIVATED HISTIDINE KINASE MAK3"/>
    <property type="match status" value="1"/>
</dbReference>
<proteinExistence type="predicted"/>
<evidence type="ECO:0000256" key="7">
    <source>
        <dbReference type="ARBA" id="ARBA00022692"/>
    </source>
</evidence>
<feature type="transmembrane region" description="Helical" evidence="14">
    <location>
        <begin position="108"/>
        <end position="130"/>
    </location>
</feature>
<evidence type="ECO:0000256" key="5">
    <source>
        <dbReference type="ARBA" id="ARBA00022553"/>
    </source>
</evidence>
<dbReference type="SUPFAM" id="SSF158472">
    <property type="entry name" value="HAMP domain-like"/>
    <property type="match status" value="1"/>
</dbReference>
<feature type="transmembrane region" description="Helical" evidence="14">
    <location>
        <begin position="33"/>
        <end position="52"/>
    </location>
</feature>
<dbReference type="SUPFAM" id="SSF47384">
    <property type="entry name" value="Homodimeric domain of signal transducing histidine kinase"/>
    <property type="match status" value="1"/>
</dbReference>
<keyword evidence="8" id="KW-0547">Nucleotide-binding</keyword>
<comment type="subcellular location">
    <subcellularLocation>
        <location evidence="2">Cell membrane</location>
        <topology evidence="2">Multi-pass membrane protein</topology>
    </subcellularLocation>
</comment>
<keyword evidence="9" id="KW-0418">Kinase</keyword>
<evidence type="ECO:0000256" key="3">
    <source>
        <dbReference type="ARBA" id="ARBA00012438"/>
    </source>
</evidence>
<evidence type="ECO:0000259" key="16">
    <source>
        <dbReference type="PROSITE" id="PS50112"/>
    </source>
</evidence>
<dbReference type="Pfam" id="PF00512">
    <property type="entry name" value="HisKA"/>
    <property type="match status" value="1"/>
</dbReference>
<keyword evidence="12" id="KW-0902">Two-component regulatory system</keyword>
<dbReference type="PROSITE" id="PS50112">
    <property type="entry name" value="PAS"/>
    <property type="match status" value="1"/>
</dbReference>
<evidence type="ECO:0000256" key="2">
    <source>
        <dbReference type="ARBA" id="ARBA00004651"/>
    </source>
</evidence>
<evidence type="ECO:0000313" key="19">
    <source>
        <dbReference type="Proteomes" id="UP001596116"/>
    </source>
</evidence>
<protein>
    <recommendedName>
        <fullName evidence="3">histidine kinase</fullName>
        <ecNumber evidence="3">2.7.13.3</ecNumber>
    </recommendedName>
</protein>
<keyword evidence="19" id="KW-1185">Reference proteome</keyword>
<dbReference type="InterPro" id="IPR036097">
    <property type="entry name" value="HisK_dim/P_sf"/>
</dbReference>
<feature type="transmembrane region" description="Helical" evidence="14">
    <location>
        <begin position="313"/>
        <end position="334"/>
    </location>
</feature>
<evidence type="ECO:0000313" key="18">
    <source>
        <dbReference type="EMBL" id="MFC6037236.1"/>
    </source>
</evidence>
<evidence type="ECO:0000256" key="10">
    <source>
        <dbReference type="ARBA" id="ARBA00022840"/>
    </source>
</evidence>
<dbReference type="CDD" id="cd00082">
    <property type="entry name" value="HisKA"/>
    <property type="match status" value="1"/>
</dbReference>
<evidence type="ECO:0000256" key="6">
    <source>
        <dbReference type="ARBA" id="ARBA00022679"/>
    </source>
</evidence>
<feature type="domain" description="Histidine kinase" evidence="15">
    <location>
        <begin position="527"/>
        <end position="749"/>
    </location>
</feature>
<name>A0ABW1L2J9_9PROT</name>
<reference evidence="18 19" key="1">
    <citation type="submission" date="2024-09" db="EMBL/GenBank/DDBJ databases">
        <authorList>
            <person name="Zhang Z.-H."/>
        </authorList>
    </citation>
    <scope>NUCLEOTIDE SEQUENCE [LARGE SCALE GENOMIC DNA]</scope>
    <source>
        <strain evidence="18 19">HHTR114</strain>
    </source>
</reference>
<dbReference type="PRINTS" id="PR00344">
    <property type="entry name" value="BCTRLSENSOR"/>
</dbReference>
<dbReference type="InterPro" id="IPR017232">
    <property type="entry name" value="NtrY"/>
</dbReference>
<dbReference type="Pfam" id="PF00672">
    <property type="entry name" value="HAMP"/>
    <property type="match status" value="1"/>
</dbReference>
<keyword evidence="4" id="KW-1003">Cell membrane</keyword>
<dbReference type="GO" id="GO:0005524">
    <property type="term" value="F:ATP binding"/>
    <property type="evidence" value="ECO:0007669"/>
    <property type="project" value="UniProtKB-KW"/>
</dbReference>
<dbReference type="InterPro" id="IPR035965">
    <property type="entry name" value="PAS-like_dom_sf"/>
</dbReference>
<dbReference type="Pfam" id="PF00989">
    <property type="entry name" value="PAS"/>
    <property type="match status" value="1"/>
</dbReference>
<evidence type="ECO:0000256" key="13">
    <source>
        <dbReference type="ARBA" id="ARBA00023136"/>
    </source>
</evidence>
<comment type="catalytic activity">
    <reaction evidence="1">
        <text>ATP + protein L-histidine = ADP + protein N-phospho-L-histidine.</text>
        <dbReference type="EC" id="2.7.13.3"/>
    </reaction>
</comment>
<dbReference type="CDD" id="cd06225">
    <property type="entry name" value="HAMP"/>
    <property type="match status" value="1"/>
</dbReference>
<dbReference type="InterPro" id="IPR003594">
    <property type="entry name" value="HATPase_dom"/>
</dbReference>
<dbReference type="InterPro" id="IPR000014">
    <property type="entry name" value="PAS"/>
</dbReference>
<keyword evidence="6" id="KW-0808">Transferase</keyword>
<evidence type="ECO:0000256" key="4">
    <source>
        <dbReference type="ARBA" id="ARBA00022475"/>
    </source>
</evidence>
<dbReference type="PANTHER" id="PTHR43065">
    <property type="entry name" value="SENSOR HISTIDINE KINASE"/>
    <property type="match status" value="1"/>
</dbReference>
<dbReference type="EMBL" id="JBHPON010000003">
    <property type="protein sequence ID" value="MFC6037236.1"/>
    <property type="molecule type" value="Genomic_DNA"/>
</dbReference>
<evidence type="ECO:0000259" key="17">
    <source>
        <dbReference type="PROSITE" id="PS50885"/>
    </source>
</evidence>
<dbReference type="Gene3D" id="1.10.287.130">
    <property type="match status" value="1"/>
</dbReference>
<keyword evidence="5" id="KW-0597">Phosphoprotein</keyword>
<dbReference type="PROSITE" id="PS50109">
    <property type="entry name" value="HIS_KIN"/>
    <property type="match status" value="1"/>
</dbReference>
<evidence type="ECO:0000256" key="11">
    <source>
        <dbReference type="ARBA" id="ARBA00022989"/>
    </source>
</evidence>
<feature type="transmembrane region" description="Helical" evidence="14">
    <location>
        <begin position="64"/>
        <end position="88"/>
    </location>
</feature>
<keyword evidence="10 18" id="KW-0067">ATP-binding</keyword>
<keyword evidence="11 14" id="KW-1133">Transmembrane helix</keyword>
<evidence type="ECO:0000256" key="14">
    <source>
        <dbReference type="SAM" id="Phobius"/>
    </source>
</evidence>
<dbReference type="Proteomes" id="UP001596116">
    <property type="component" value="Unassembled WGS sequence"/>
</dbReference>
<gene>
    <name evidence="18" type="ORF">ACFMB1_16890</name>
</gene>
<accession>A0ABW1L2J9</accession>
<dbReference type="InterPro" id="IPR036890">
    <property type="entry name" value="HATPase_C_sf"/>
</dbReference>
<dbReference type="InterPro" id="IPR005467">
    <property type="entry name" value="His_kinase_dom"/>
</dbReference>